<evidence type="ECO:0000256" key="11">
    <source>
        <dbReference type="ARBA" id="ARBA00066981"/>
    </source>
</evidence>
<dbReference type="Pfam" id="PF00109">
    <property type="entry name" value="ketoacyl-synt"/>
    <property type="match status" value="2"/>
</dbReference>
<name>A0AAE3GHT2_9PSEU</name>
<dbReference type="SMART" id="SM00827">
    <property type="entry name" value="PKS_AT"/>
    <property type="match status" value="2"/>
</dbReference>
<dbReference type="GO" id="GO:0006633">
    <property type="term" value="P:fatty acid biosynthetic process"/>
    <property type="evidence" value="ECO:0007669"/>
    <property type="project" value="InterPro"/>
</dbReference>
<dbReference type="SUPFAM" id="SSF51735">
    <property type="entry name" value="NAD(P)-binding Rossmann-fold domains"/>
    <property type="match status" value="6"/>
</dbReference>
<feature type="active site" description="Proton donor; for dehydratase activity" evidence="12">
    <location>
        <position position="3153"/>
    </location>
</feature>
<evidence type="ECO:0000256" key="6">
    <source>
        <dbReference type="ARBA" id="ARBA00023315"/>
    </source>
</evidence>
<dbReference type="PANTHER" id="PTHR43775:SF51">
    <property type="entry name" value="INACTIVE PHENOLPHTHIOCEROL SYNTHESIS POLYKETIDE SYNTHASE TYPE I PKS1-RELATED"/>
    <property type="match status" value="1"/>
</dbReference>
<dbReference type="EC" id="2.3.1.94" evidence="11"/>
<evidence type="ECO:0000259" key="15">
    <source>
        <dbReference type="PROSITE" id="PS52004"/>
    </source>
</evidence>
<dbReference type="FunFam" id="3.40.47.10:FF:000019">
    <property type="entry name" value="Polyketide synthase type I"/>
    <property type="match status" value="2"/>
</dbReference>
<evidence type="ECO:0000259" key="16">
    <source>
        <dbReference type="PROSITE" id="PS52019"/>
    </source>
</evidence>
<dbReference type="InterPro" id="IPR016035">
    <property type="entry name" value="Acyl_Trfase/lysoPLipase"/>
</dbReference>
<dbReference type="InterPro" id="IPR014031">
    <property type="entry name" value="Ketoacyl_synth_C"/>
</dbReference>
<dbReference type="GO" id="GO:0004312">
    <property type="term" value="F:fatty acid synthase activity"/>
    <property type="evidence" value="ECO:0007669"/>
    <property type="project" value="TreeGrafter"/>
</dbReference>
<dbReference type="SUPFAM" id="SSF52151">
    <property type="entry name" value="FabD/lysophospholipase-like"/>
    <property type="match status" value="3"/>
</dbReference>
<evidence type="ECO:0000256" key="7">
    <source>
        <dbReference type="ARBA" id="ARBA00052442"/>
    </source>
</evidence>
<evidence type="ECO:0000256" key="13">
    <source>
        <dbReference type="SAM" id="MobiDB-lite"/>
    </source>
</evidence>
<dbReference type="SMART" id="SM01294">
    <property type="entry name" value="PKS_PP_betabranch"/>
    <property type="match status" value="3"/>
</dbReference>
<dbReference type="Gene3D" id="1.10.1200.10">
    <property type="entry name" value="ACP-like"/>
    <property type="match status" value="3"/>
</dbReference>
<feature type="domain" description="Ketosynthase family 3 (KS3)" evidence="15">
    <location>
        <begin position="661"/>
        <end position="1085"/>
    </location>
</feature>
<dbReference type="Gene3D" id="3.10.129.110">
    <property type="entry name" value="Polyketide synthase dehydratase"/>
    <property type="match status" value="1"/>
</dbReference>
<dbReference type="Pfam" id="PF14765">
    <property type="entry name" value="PS-DH"/>
    <property type="match status" value="1"/>
</dbReference>
<dbReference type="InterPro" id="IPR013968">
    <property type="entry name" value="PKS_KR"/>
</dbReference>
<dbReference type="SUPFAM" id="SSF55048">
    <property type="entry name" value="Probable ACP-binding domain of malonyl-CoA ACP transacylase"/>
    <property type="match status" value="2"/>
</dbReference>
<dbReference type="InterPro" id="IPR049551">
    <property type="entry name" value="PKS_DH_C"/>
</dbReference>
<dbReference type="InterPro" id="IPR042104">
    <property type="entry name" value="PKS_dehydratase_sf"/>
</dbReference>
<dbReference type="Pfam" id="PF21089">
    <property type="entry name" value="PKS_DH_N"/>
    <property type="match status" value="1"/>
</dbReference>
<evidence type="ECO:0000256" key="4">
    <source>
        <dbReference type="ARBA" id="ARBA00022737"/>
    </source>
</evidence>
<dbReference type="FunFam" id="3.40.366.10:FF:000002">
    <property type="entry name" value="Probable polyketide synthase 2"/>
    <property type="match status" value="2"/>
</dbReference>
<feature type="domain" description="Carrier" evidence="14">
    <location>
        <begin position="564"/>
        <end position="642"/>
    </location>
</feature>
<dbReference type="GO" id="GO:0047879">
    <property type="term" value="F:erythronolide synthase activity"/>
    <property type="evidence" value="ECO:0007669"/>
    <property type="project" value="UniProtKB-EC"/>
</dbReference>
<evidence type="ECO:0000256" key="2">
    <source>
        <dbReference type="ARBA" id="ARBA00022553"/>
    </source>
</evidence>
<dbReference type="InterPro" id="IPR006162">
    <property type="entry name" value="Ppantetheine_attach_site"/>
</dbReference>
<dbReference type="InterPro" id="IPR018201">
    <property type="entry name" value="Ketoacyl_synth_AS"/>
</dbReference>
<keyword evidence="3 17" id="KW-0808">Transferase</keyword>
<evidence type="ECO:0000259" key="14">
    <source>
        <dbReference type="PROSITE" id="PS50075"/>
    </source>
</evidence>
<evidence type="ECO:0000256" key="1">
    <source>
        <dbReference type="ARBA" id="ARBA00022450"/>
    </source>
</evidence>
<dbReference type="PROSITE" id="PS50075">
    <property type="entry name" value="CARRIER"/>
    <property type="match status" value="3"/>
</dbReference>
<keyword evidence="4" id="KW-0677">Repeat</keyword>
<protein>
    <recommendedName>
        <fullName evidence="11">6-deoxyerythronolide-B synthase</fullName>
        <ecNumber evidence="11">2.3.1.94</ecNumber>
    </recommendedName>
</protein>
<dbReference type="InterPro" id="IPR014043">
    <property type="entry name" value="Acyl_transferase_dom"/>
</dbReference>
<gene>
    <name evidence="17" type="ORF">LX83_004528</name>
</gene>
<dbReference type="InterPro" id="IPR016039">
    <property type="entry name" value="Thiolase-like"/>
</dbReference>
<proteinExistence type="predicted"/>
<dbReference type="SMART" id="SM00826">
    <property type="entry name" value="PKS_DH"/>
    <property type="match status" value="1"/>
</dbReference>
<feature type="domain" description="PKS/mFAS DH" evidence="16">
    <location>
        <begin position="2963"/>
        <end position="3230"/>
    </location>
</feature>
<dbReference type="InterPro" id="IPR032821">
    <property type="entry name" value="PKS_assoc"/>
</dbReference>
<keyword evidence="6" id="KW-0012">Acyltransferase</keyword>
<evidence type="ECO:0000256" key="9">
    <source>
        <dbReference type="ARBA" id="ARBA00060622"/>
    </source>
</evidence>
<dbReference type="PROSITE" id="PS00012">
    <property type="entry name" value="PHOSPHOPANTETHEINE"/>
    <property type="match status" value="3"/>
</dbReference>
<accession>A0AAE3GHT2</accession>
<dbReference type="Pfam" id="PF00698">
    <property type="entry name" value="Acyl_transf_1"/>
    <property type="match status" value="3"/>
</dbReference>
<feature type="region of interest" description="Disordered" evidence="13">
    <location>
        <begin position="2504"/>
        <end position="2530"/>
    </location>
</feature>
<dbReference type="PROSITE" id="PS00606">
    <property type="entry name" value="KS3_1"/>
    <property type="match status" value="2"/>
</dbReference>
<dbReference type="InterPro" id="IPR020806">
    <property type="entry name" value="PKS_PP-bd"/>
</dbReference>
<dbReference type="InterPro" id="IPR036736">
    <property type="entry name" value="ACP-like_sf"/>
</dbReference>
<dbReference type="InterPro" id="IPR057326">
    <property type="entry name" value="KR_dom"/>
</dbReference>
<dbReference type="Proteomes" id="UP001206128">
    <property type="component" value="Unassembled WGS sequence"/>
</dbReference>
<dbReference type="Gene3D" id="3.40.366.10">
    <property type="entry name" value="Malonyl-Coenzyme A Acyl Carrier Protein, domain 2"/>
    <property type="match status" value="3"/>
</dbReference>
<dbReference type="Pfam" id="PF02801">
    <property type="entry name" value="Ketoacyl-synt_C"/>
    <property type="match status" value="2"/>
</dbReference>
<dbReference type="InterPro" id="IPR036291">
    <property type="entry name" value="NAD(P)-bd_dom_sf"/>
</dbReference>
<evidence type="ECO:0000256" key="12">
    <source>
        <dbReference type="PROSITE-ProRule" id="PRU01363"/>
    </source>
</evidence>
<dbReference type="Pfam" id="PF00550">
    <property type="entry name" value="PP-binding"/>
    <property type="match status" value="3"/>
</dbReference>
<dbReference type="CDD" id="cd00833">
    <property type="entry name" value="PKS"/>
    <property type="match status" value="2"/>
</dbReference>
<organism evidence="17 18">
    <name type="scientific">Goodfellowiella coeruleoviolacea</name>
    <dbReference type="NCBI Taxonomy" id="334858"/>
    <lineage>
        <taxon>Bacteria</taxon>
        <taxon>Bacillati</taxon>
        <taxon>Actinomycetota</taxon>
        <taxon>Actinomycetes</taxon>
        <taxon>Pseudonocardiales</taxon>
        <taxon>Pseudonocardiaceae</taxon>
        <taxon>Goodfellowiella</taxon>
    </lineage>
</organism>
<dbReference type="Gene3D" id="3.40.50.720">
    <property type="entry name" value="NAD(P)-binding Rossmann-like Domain"/>
    <property type="match status" value="3"/>
</dbReference>
<dbReference type="SMART" id="SM00823">
    <property type="entry name" value="PKS_PP"/>
    <property type="match status" value="3"/>
</dbReference>
<comment type="catalytic activity">
    <reaction evidence="7">
        <text>6 (S)-methylmalonyl-CoA + propanoyl-CoA + 6 NADPH + 12 H(+) = 6-deoxyerythronolide B + 6 CO2 + 6 NADP(+) + 7 CoA + H2O</text>
        <dbReference type="Rhea" id="RHEA:23068"/>
        <dbReference type="ChEBI" id="CHEBI:15377"/>
        <dbReference type="ChEBI" id="CHEBI:15378"/>
        <dbReference type="ChEBI" id="CHEBI:16089"/>
        <dbReference type="ChEBI" id="CHEBI:16526"/>
        <dbReference type="ChEBI" id="CHEBI:57287"/>
        <dbReference type="ChEBI" id="CHEBI:57327"/>
        <dbReference type="ChEBI" id="CHEBI:57392"/>
        <dbReference type="ChEBI" id="CHEBI:57783"/>
        <dbReference type="ChEBI" id="CHEBI:58349"/>
        <dbReference type="EC" id="2.3.1.94"/>
    </reaction>
</comment>
<dbReference type="SMART" id="SM00825">
    <property type="entry name" value="PKS_KS"/>
    <property type="match status" value="2"/>
</dbReference>
<feature type="region of interest" description="N-terminal hotdog fold" evidence="12">
    <location>
        <begin position="2963"/>
        <end position="3084"/>
    </location>
</feature>
<evidence type="ECO:0000256" key="3">
    <source>
        <dbReference type="ARBA" id="ARBA00022679"/>
    </source>
</evidence>
<comment type="pathway">
    <text evidence="9">Antibiotic biosynthesis; erythromycin biosynthesis.</text>
</comment>
<dbReference type="InterPro" id="IPR020807">
    <property type="entry name" value="PKS_DH"/>
</dbReference>
<dbReference type="SMART" id="SM00822">
    <property type="entry name" value="PKS_KR"/>
    <property type="match status" value="3"/>
</dbReference>
<feature type="domain" description="Carrier" evidence="14">
    <location>
        <begin position="1987"/>
        <end position="2062"/>
    </location>
</feature>
<feature type="non-terminal residue" evidence="17">
    <location>
        <position position="1"/>
    </location>
</feature>
<dbReference type="SUPFAM" id="SSF53901">
    <property type="entry name" value="Thiolase-like"/>
    <property type="match status" value="2"/>
</dbReference>
<dbReference type="InterPro" id="IPR020841">
    <property type="entry name" value="PKS_Beta-ketoAc_synthase_dom"/>
</dbReference>
<dbReference type="InterPro" id="IPR049900">
    <property type="entry name" value="PKS_mFAS_DH"/>
</dbReference>
<dbReference type="PANTHER" id="PTHR43775">
    <property type="entry name" value="FATTY ACID SYNTHASE"/>
    <property type="match status" value="1"/>
</dbReference>
<evidence type="ECO:0000313" key="17">
    <source>
        <dbReference type="EMBL" id="MCP2167655.1"/>
    </source>
</evidence>
<feature type="domain" description="Ketosynthase family 3 (KS3)" evidence="15">
    <location>
        <begin position="2082"/>
        <end position="2507"/>
    </location>
</feature>
<dbReference type="GO" id="GO:0031177">
    <property type="term" value="F:phosphopantetheine binding"/>
    <property type="evidence" value="ECO:0007669"/>
    <property type="project" value="InterPro"/>
</dbReference>
<keyword evidence="1" id="KW-0596">Phosphopantetheine</keyword>
<dbReference type="Pfam" id="PF22953">
    <property type="entry name" value="SpnB_Rossmann"/>
    <property type="match status" value="2"/>
</dbReference>
<dbReference type="FunFam" id="1.10.1200.10:FF:000007">
    <property type="entry name" value="Probable polyketide synthase pks17"/>
    <property type="match status" value="3"/>
</dbReference>
<comment type="subunit">
    <text evidence="10">Homodimer. Erythronolide synthase is composed of EryAI, EryAII and EryAIII multimodular (2 modules) polypeptides each coding for a functional synthase subunit which participates in 2 of the six FAS-like elongation steps required for formation of the polyketide. Module 1, 2, 3, 4, 5, and 6 participating in biosynthesis steps 1, 2, 3, 4, 5, and 6, respectively.</text>
</comment>
<dbReference type="InterPro" id="IPR009081">
    <property type="entry name" value="PP-bd_ACP"/>
</dbReference>
<dbReference type="CDD" id="cd08952">
    <property type="entry name" value="KR_1_SDR_x"/>
    <property type="match status" value="1"/>
</dbReference>
<keyword evidence="2" id="KW-0597">Phosphoprotein</keyword>
<dbReference type="Pfam" id="PF16197">
    <property type="entry name" value="KAsynt_C_assoc"/>
    <property type="match status" value="2"/>
</dbReference>
<dbReference type="InterPro" id="IPR049552">
    <property type="entry name" value="PKS_DH_N"/>
</dbReference>
<evidence type="ECO:0000256" key="5">
    <source>
        <dbReference type="ARBA" id="ARBA00023268"/>
    </source>
</evidence>
<dbReference type="Pfam" id="PF08659">
    <property type="entry name" value="KR"/>
    <property type="match status" value="3"/>
</dbReference>
<dbReference type="InterPro" id="IPR050091">
    <property type="entry name" value="PKS_NRPS_Biosynth_Enz"/>
</dbReference>
<dbReference type="CDD" id="cd08956">
    <property type="entry name" value="KR_3_FAS_SDR_x"/>
    <property type="match status" value="2"/>
</dbReference>
<dbReference type="PROSITE" id="PS52019">
    <property type="entry name" value="PKS_MFAS_DH"/>
    <property type="match status" value="1"/>
</dbReference>
<evidence type="ECO:0000256" key="10">
    <source>
        <dbReference type="ARBA" id="ARBA00063272"/>
    </source>
</evidence>
<evidence type="ECO:0000256" key="8">
    <source>
        <dbReference type="ARBA" id="ARBA00060158"/>
    </source>
</evidence>
<dbReference type="InterPro" id="IPR016036">
    <property type="entry name" value="Malonyl_transacylase_ACP-bd"/>
</dbReference>
<reference evidence="17" key="1">
    <citation type="submission" date="2022-06" db="EMBL/GenBank/DDBJ databases">
        <title>Genomic Encyclopedia of Archaeal and Bacterial Type Strains, Phase II (KMG-II): from individual species to whole genera.</title>
        <authorList>
            <person name="Goeker M."/>
        </authorList>
    </citation>
    <scope>NUCLEOTIDE SEQUENCE</scope>
    <source>
        <strain evidence="17">DSM 43935</strain>
    </source>
</reference>
<comment type="caution">
    <text evidence="17">The sequence shown here is derived from an EMBL/GenBank/DDBJ whole genome shotgun (WGS) entry which is preliminary data.</text>
</comment>
<evidence type="ECO:0000313" key="18">
    <source>
        <dbReference type="Proteomes" id="UP001206128"/>
    </source>
</evidence>
<dbReference type="InterPro" id="IPR014030">
    <property type="entry name" value="Ketoacyl_synth_N"/>
</dbReference>
<comment type="function">
    <text evidence="8">Involved in the biosynthesis of antibiotic erythromycin via the biosynthesis of its aglycone precursor, 6-deoxyerythronolide B (6-dEB).</text>
</comment>
<dbReference type="InterPro" id="IPR055123">
    <property type="entry name" value="SpnB-like_Rossmann"/>
</dbReference>
<dbReference type="InterPro" id="IPR001227">
    <property type="entry name" value="Ac_transferase_dom_sf"/>
</dbReference>
<feature type="domain" description="Carrier" evidence="14">
    <location>
        <begin position="3647"/>
        <end position="3722"/>
    </location>
</feature>
<sequence>QVEAVRAELLSGLVGLEPVSGGVPFYSTVTGERLDTGELTAEYWYRNLRETVRFDQAIRQALDAGAGVVIEASPHPVLVPGIQDIIDDTGAQAVTLGTLRRDDGGQDRFLTALAEAHVHGAKINWTAVLPAARRINDLPTYAFQRQRYWLRTGNAVAPDRHDALFRVDWTRLATATDRTPDVPPGFVLEHLTTPTGDLASAARSAASRALRLLRDWVATDRGAAKLVLVTSNAVATDDRDRAPDPALAAVWGLARAAQQEHPDRVVLVDLDGTDESRHALAAVLATGEPQVAVRRGAARVPRLAAVARGLDRTPDFGRGTVLITGGTGALGVSIARHLVTAHGVEHLVLVSRSGGDPAAFADLDATVTAVACDVADRVELARLLAGIPDLSAVVHAAGVLADGVLAAQDEDTLDRVFKSKVDGAVNLHELTEDRELSAFVLFSSAAGTLGSAGQANYAAANAFLDALAQHRRAAGRPATALAWGLWARDSGMTGGLTETDRKRVRRAGLVALSEQDGHALFDAAVARDEAVLVSARFQLSAVSGVVPAVLRDLVPAVDEQPPAVDAAGLLDVVCAHTAAVLGYEQGAPVDARRAFRDLGFDSLMAVELRNRLGAATGLRLPATLVFDHPTPAELGDHLRAELLGHPAGTAPITAAPSASPGEPIAIVAMACRFPGGAATPEDLWQLVSEGRDAIGEVPASRGWDVDGIYHPEPGRAGRTYVREGGFIQDADRFDADFFGISPREALSMDPQQRLLLESTWEALERAGIDPNTLRGSRVGVFTGTNGQDYGTLVAAAGTGGEDYLTTANSASVLSGRTAYAFGFEGPAVTVDTACSSSLVALHLAAQALRQGECSLALAGGVSVMATPTAFLAFSRQRGLAPDGRCKPFAAAADGTGWGEGVGVLVLERLSDARANGHEVLAVVRGSAVNSDGASNGLTAPNGPSQQRVIRQALASAGLSTADVDAVEAHGTGTRLGDPIEAQALLATYGQDRDRPLWLGSVKSNIGHTQAAAGVAGVIKMVMAMRHGVLPRTLHVDEPSPHVDWSSGAVELATENQPWPSGDRPRRAGVSSFGVSGTNAHVILEQGPRDQPVPSRAAAPRPLPWPLSARTEPALRARAAQLLSHLDADPELDLGDVAFSLAAFGPRLDRRAVVLGADREEFRQGLAALANGNPASTVIQAAPGRRGGLAVLFTGQGAQRPGMARELHHRFPAFAEAFDEVCQHMDLPLREVVLDPGDQRIDQTEFTQPALFAVEVALFRLAWRCGLRPDYLLGHSVGEITAAHVAGVLSLPDACALVAARGRLMQELPEGGAMVSIQASEAEVAASLTGMTEAAAIAAVNGPEATVVSGAEDAVLRVARHWAEQGRRTRRLRVSHAFHSPRMDPVLAEFGAIAARLASQPPSIPVISDLTGEPADFTAPDYWVRHARDTVRFLDAARWLADQGVTTFVELGPDAVLSAMVRDCVADAEQEPVTVPLMRRDRPEADTLLAALAELHVRDVPVDFTELIGPARRVPLPTYPFQRQRYWLEPRRESTGDGWRYRIGWRALPERRGPASLAGWLVVAASDTAVAAALAGRGARVVPRIDADVLGREQPAGVLGLCPGAAAALAVIDQVGRVGLTAPVWLATQSAVAVNRSDGPVDADQAMVWGLGRVFGLEQPERWGGLVDLPDTVDAATLDRLEAVLSGVDGEDQVAIRSSGVFARRLLRANVAAPADRTWRARGTVLVTGGSGGIGRHLARWLARSGAEHLVLVSRGGGGAELADELGVAVTAVACDVTDRSALAALLADLPDLTAVFHTAGTSTTAPLADTDPDAFAELTGAKVRGAALLHELLADRRLDAFVLFSSVAGVWGSGEQGAYAAANAYLDGLAERRRALGLPATSVAWGPWAGAGMVTDQGAEDRLRRLGLPAMPPDRAIAELRRALDRDESTLVVADVDWARFAPLFTSARPRPLISEIAEAAPNEEPTGDRSDLRGRLAGLAGAERDQALVELVTTTLAAVLGHRSTAAVPADRALAELGVDSLTSLEIRTRLAEQTGLRLPATLVFDHPTPSALASYLGQRLLGTPDPAARPARLSTVDVDADPIVIVAMSCRYPGGLDTPERFWRFVADGGDAIGEFPTDRGWDLDELFDPDPDRPGRSYARAGGFLHDAAHFDADFFGISPREALAMDPQQRLLLETAWEAFERAGIAPHSVRGSRAGVFVGAGYQSYAGARLQGAPDGLEGHLLTGNATSVVSGRLAYTFGLEGPAVTVDTACSSSLVALHLAAQALRQGECDLALAGGATVMATPDAFVAFSRQRGLAADGRCKAFSSAADGTGWGEGVGLLLLERLSDARANGHPVLAVVAASAVNQDGASNGLTAPNGPAQQRVIRQALATAGLEAGEVDAVEAHGTGTSLGDPIEAQALIATYGQDRDRPLWLGSVKSNIGHTQAASGVAGVIKMVMAMRHGLLPRTLHAADPSPHVDWSAGAVELLTENQPWPSSGHPRRAGVSSFGMSGTNAHVILQEPPQPSTPDSAEDAEPAPAATGGRAVPWVLSGHTEQAVRDQAGQLLACLDNDHPDHVDVAFSLATTRTPLRHRAVVVADGPDGFRRGLAALAAGQPAPAVVRAEAGAPGKVAFLFPGQGSQWVGMAGDLLDASPVFAERMRDCAVALAPHVDWTLFDVLRDEHALRRVDVVQPALFAVMVSLAEVWRAHGIEPDAVVGHSQGEIAAACVAGALTLADAARVVALRSRALAALAGRGGMVSVPLPADQVSGLVDGLAVAAINGPQSTVVSGDPEALEVLLAVHDRARRIPVDYASHSAHVEAIRERLLTDLAGLAPRPPAVPFYSTVSTRPAELDAEYWYRNLRQTVRFERAVRALLADGHRFLIEVSPHPVLTSAVQETVDAAAADAVVLTSLRRDHGGLDRMLTSVGEAHVHGVPVDWAPAVSPGRPVPLPTYPFQRQRFWLETGQRAAVPDQTGHPLGAVVALADGDGALLTGTLSCRTHPWLADHAVRGTVLLPGAAFVEAVARVGAEVGCARVEELTIHTPVSLTDQDRVEVQVSVGAADTEGRRPVSVHSRTVGAVDWTRHADGLLGPARAAADTVTWPAAGASAVDTTDFYPALAEAGLEYGPVFQGLRTVLRAGEDVVAEVALPEGTRADGFGLHPALLDAALHAIAAGCLLDADGRPLLPFSWRGVTVHRAGATALRVRLSRVAEGVSLTAVDHTGAVVVTVDSLALRPVTARALPPRALWRVAWRPLPEQDSRHGEEHTTHPVASEVDDVVVATHRGVHRAVEALREHLDADRPSRLVLLTRGAAGPDVAVPDLTGAAVWGLVRSAQTEHPGRFVLVDTDTDDIPAPLLDRVLSTGEPQVAIRAGQAYAPRLASLDPAADDPAEPVFGPDGTVLITGGTGTLGRLVAEHLVTAHGVRSLVLASRGGGDPADLADLAELGARIRVVRCDAADRPALADLLADIPDLTGVVHTAGVLDDGVLTSLTPERIDAVLRPKVDAAWHLHELTRHRDLRAFVLFSAAAGLFGTPGQGNYAAANAFLDALAGHRRALGLPAVSVAWGFWAQRSGMTGHLTGADVERMSRSGMRALSVQQGLSLLDAALVAGEPVVAAVRLDLAAPPAGGTVPPLLRELVRPAAPQHGPDLAGLSGPDRDRALLELVRGHAAAVLGHATPTAVATGRGFLELGFDSLTAVELRNRLTAATGLRLSATLIFDHPTPAALAAHLGTRLGPAEQPVLADLDRLADTVATLASDEPTRAAVADRLQRMLAALTGRPDHQDADVDAATDDELFDILDDELETPRG</sequence>
<dbReference type="PROSITE" id="PS52004">
    <property type="entry name" value="KS3_2"/>
    <property type="match status" value="2"/>
</dbReference>
<dbReference type="Gene3D" id="3.30.70.3290">
    <property type="match status" value="2"/>
</dbReference>
<keyword evidence="18" id="KW-1185">Reference proteome</keyword>
<feature type="active site" description="Proton acceptor; for dehydratase activity" evidence="12">
    <location>
        <position position="2994"/>
    </location>
</feature>
<dbReference type="Gene3D" id="3.40.47.10">
    <property type="match status" value="2"/>
</dbReference>
<dbReference type="SUPFAM" id="SSF47336">
    <property type="entry name" value="ACP-like"/>
    <property type="match status" value="3"/>
</dbReference>
<dbReference type="EMBL" id="JAMTCK010000010">
    <property type="protein sequence ID" value="MCP2167655.1"/>
    <property type="molecule type" value="Genomic_DNA"/>
</dbReference>
<keyword evidence="5" id="KW-0511">Multifunctional enzyme</keyword>
<feature type="region of interest" description="C-terminal hotdog fold" evidence="12">
    <location>
        <begin position="3094"/>
        <end position="3230"/>
    </location>
</feature>
<dbReference type="GO" id="GO:0004315">
    <property type="term" value="F:3-oxoacyl-[acyl-carrier-protein] synthase activity"/>
    <property type="evidence" value="ECO:0007669"/>
    <property type="project" value="InterPro"/>
</dbReference>